<dbReference type="GO" id="GO:0005525">
    <property type="term" value="F:GTP binding"/>
    <property type="evidence" value="ECO:0007669"/>
    <property type="project" value="UniProtKB-UniRule"/>
</dbReference>
<keyword evidence="3 7" id="KW-0547">Nucleotide-binding</keyword>
<dbReference type="GO" id="GO:0005737">
    <property type="term" value="C:cytoplasm"/>
    <property type="evidence" value="ECO:0007669"/>
    <property type="project" value="UniProtKB-SubCell"/>
</dbReference>
<feature type="domain" description="TrmE-type G" evidence="8">
    <location>
        <begin position="212"/>
        <end position="349"/>
    </location>
</feature>
<keyword evidence="10" id="KW-1185">Reference proteome</keyword>
<feature type="binding site" evidence="7">
    <location>
        <position position="117"/>
    </location>
    <ligand>
        <name>(6S)-5-formyl-5,6,7,8-tetrahydrofolate</name>
        <dbReference type="ChEBI" id="CHEBI:57457"/>
    </ligand>
</feature>
<dbReference type="CDD" id="cd04164">
    <property type="entry name" value="trmE"/>
    <property type="match status" value="1"/>
</dbReference>
<feature type="binding site" evidence="7">
    <location>
        <begin position="266"/>
        <end position="269"/>
    </location>
    <ligand>
        <name>GTP</name>
        <dbReference type="ChEBI" id="CHEBI:37565"/>
    </ligand>
</feature>
<dbReference type="InterPro" id="IPR031168">
    <property type="entry name" value="G_TrmE"/>
</dbReference>
<comment type="caution">
    <text evidence="9">The sequence shown here is derived from an EMBL/GenBank/DDBJ whole genome shotgun (WGS) entry which is preliminary data.</text>
</comment>
<dbReference type="OrthoDB" id="9805918at2"/>
<keyword evidence="7" id="KW-0963">Cytoplasm</keyword>
<dbReference type="EC" id="3.6.-.-" evidence="7"/>
<dbReference type="SUPFAM" id="SSF52540">
    <property type="entry name" value="P-loop containing nucleoside triphosphate hydrolases"/>
    <property type="match status" value="1"/>
</dbReference>
<dbReference type="Gene3D" id="1.20.120.430">
    <property type="entry name" value="tRNA modification GTPase MnmE domain 2"/>
    <property type="match status" value="2"/>
</dbReference>
<feature type="binding site" evidence="7">
    <location>
        <position position="20"/>
    </location>
    <ligand>
        <name>(6S)-5-formyl-5,6,7,8-tetrahydrofolate</name>
        <dbReference type="ChEBI" id="CHEBI:57457"/>
    </ligand>
</feature>
<dbReference type="InterPro" id="IPR004520">
    <property type="entry name" value="GTPase_MnmE"/>
</dbReference>
<dbReference type="Proteomes" id="UP000439522">
    <property type="component" value="Unassembled WGS sequence"/>
</dbReference>
<dbReference type="InterPro" id="IPR005225">
    <property type="entry name" value="Small_GTP-bd"/>
</dbReference>
<evidence type="ECO:0000256" key="3">
    <source>
        <dbReference type="ARBA" id="ARBA00022741"/>
    </source>
</evidence>
<sequence>MDTIFALSSGAPPAAIAVLRISGPQAGNALEKLAGRLPSPRRATLAVLRDPDGAELDRALVLWFPGPATATGEDLAELHLHGGRAVVNAVERSLGAVAGLRRAEAGEFTRRAFANGRIDLAEAEGLADLLASETEMQRRVALAMAGGHFSRQVDDWRHRVLMLSAELEAALDFDDEDDVADLPADFPIRVGDIADDLRAWLERPRSEMLREGYKVALGGPPNAGKSTLFNAIVESEAAITSAIPGTTRDVLERSVAIEGVAFTFLDTAGLRDAPDDAIEGEGVERARRALESADLVLWLGPEGDGPAGAWEIAAKSDLAVGKRDGAFAVSALTGAGVPALKHALVAAARTALPPVGQAVLNARQFGLISDAYSALTTGHVDPLLMAESLRQARVAFDRLTGRASTEDMLDTLFGRFCIGK</sequence>
<comment type="function">
    <text evidence="7">Exhibits a very high intrinsic GTPase hydrolysis rate. Involved in the addition of a carboxymethylaminomethyl (cmnm) group at the wobble position (U34) of certain tRNAs, forming tRNA-cmnm(5)s(2)U34.</text>
</comment>
<dbReference type="Gene3D" id="3.30.1360.120">
    <property type="entry name" value="Probable tRNA modification gtpase trme, domain 1"/>
    <property type="match status" value="1"/>
</dbReference>
<dbReference type="InterPro" id="IPR027266">
    <property type="entry name" value="TrmE/GcvT-like"/>
</dbReference>
<comment type="subcellular location">
    <subcellularLocation>
        <location evidence="7">Cytoplasm</location>
    </subcellularLocation>
</comment>
<feature type="binding site" evidence="7">
    <location>
        <position position="246"/>
    </location>
    <ligand>
        <name>K(+)</name>
        <dbReference type="ChEBI" id="CHEBI:29103"/>
    </ligand>
</feature>
<feature type="binding site" evidence="7">
    <location>
        <position position="226"/>
    </location>
    <ligand>
        <name>Mg(2+)</name>
        <dbReference type="ChEBI" id="CHEBI:18420"/>
    </ligand>
</feature>
<feature type="binding site" evidence="7">
    <location>
        <position position="241"/>
    </location>
    <ligand>
        <name>K(+)</name>
        <dbReference type="ChEBI" id="CHEBI:29103"/>
    </ligand>
</feature>
<organism evidence="9 10">
    <name type="scientific">Tsuneonella aeria</name>
    <dbReference type="NCBI Taxonomy" id="1837929"/>
    <lineage>
        <taxon>Bacteria</taxon>
        <taxon>Pseudomonadati</taxon>
        <taxon>Pseudomonadota</taxon>
        <taxon>Alphaproteobacteria</taxon>
        <taxon>Sphingomonadales</taxon>
        <taxon>Erythrobacteraceae</taxon>
        <taxon>Tsuneonella</taxon>
    </lineage>
</organism>
<dbReference type="PANTHER" id="PTHR42714">
    <property type="entry name" value="TRNA MODIFICATION GTPASE GTPBP3"/>
    <property type="match status" value="1"/>
</dbReference>
<dbReference type="InterPro" id="IPR027417">
    <property type="entry name" value="P-loop_NTPase"/>
</dbReference>
<dbReference type="Pfam" id="PF10396">
    <property type="entry name" value="TrmE_N"/>
    <property type="match status" value="1"/>
</dbReference>
<keyword evidence="4 7" id="KW-0378">Hydrolase</keyword>
<dbReference type="Pfam" id="PF01926">
    <property type="entry name" value="MMR_HSR1"/>
    <property type="match status" value="1"/>
</dbReference>
<dbReference type="Pfam" id="PF12631">
    <property type="entry name" value="MnmE_helical"/>
    <property type="match status" value="1"/>
</dbReference>
<evidence type="ECO:0000256" key="2">
    <source>
        <dbReference type="ARBA" id="ARBA00022694"/>
    </source>
</evidence>
<dbReference type="InterPro" id="IPR006073">
    <property type="entry name" value="GTP-bd"/>
</dbReference>
<keyword evidence="6 7" id="KW-0342">GTP-binding</keyword>
<keyword evidence="2 7" id="KW-0819">tRNA processing</keyword>
<dbReference type="Gene3D" id="3.40.50.300">
    <property type="entry name" value="P-loop containing nucleotide triphosphate hydrolases"/>
    <property type="match status" value="2"/>
</dbReference>
<keyword evidence="5 7" id="KW-0630">Potassium</keyword>
<evidence type="ECO:0000313" key="9">
    <source>
        <dbReference type="EMBL" id="MXO75433.1"/>
    </source>
</evidence>
<keyword evidence="7" id="KW-0479">Metal-binding</keyword>
<dbReference type="GO" id="GO:0003924">
    <property type="term" value="F:GTPase activity"/>
    <property type="evidence" value="ECO:0007669"/>
    <property type="project" value="UniProtKB-UniRule"/>
</dbReference>
<dbReference type="GO" id="GO:0030488">
    <property type="term" value="P:tRNA methylation"/>
    <property type="evidence" value="ECO:0007669"/>
    <property type="project" value="TreeGrafter"/>
</dbReference>
<feature type="binding site" evidence="7">
    <location>
        <position position="420"/>
    </location>
    <ligand>
        <name>(6S)-5-formyl-5,6,7,8-tetrahydrofolate</name>
        <dbReference type="ChEBI" id="CHEBI:57457"/>
    </ligand>
</feature>
<feature type="binding site" evidence="7">
    <location>
        <position position="247"/>
    </location>
    <ligand>
        <name>Mg(2+)</name>
        <dbReference type="ChEBI" id="CHEBI:18420"/>
    </ligand>
</feature>
<feature type="binding site" evidence="7">
    <location>
        <position position="77"/>
    </location>
    <ligand>
        <name>(6S)-5-formyl-5,6,7,8-tetrahydrofolate</name>
        <dbReference type="ChEBI" id="CHEBI:57457"/>
    </ligand>
</feature>
<dbReference type="GO" id="GO:0046872">
    <property type="term" value="F:metal ion binding"/>
    <property type="evidence" value="ECO:0007669"/>
    <property type="project" value="UniProtKB-KW"/>
</dbReference>
<keyword evidence="7" id="KW-0460">Magnesium</keyword>
<protein>
    <recommendedName>
        <fullName evidence="7">tRNA modification GTPase MnmE</fullName>
        <ecNumber evidence="7">3.6.-.-</ecNumber>
    </recommendedName>
</protein>
<dbReference type="FunFam" id="3.30.1360.120:FF:000007">
    <property type="entry name" value="tRNA modification GTPase GTPBP3, mitochondrial"/>
    <property type="match status" value="1"/>
</dbReference>
<feature type="binding site" evidence="7">
    <location>
        <position position="243"/>
    </location>
    <ligand>
        <name>K(+)</name>
        <dbReference type="ChEBI" id="CHEBI:29103"/>
    </ligand>
</feature>
<name>A0A6I4TEE4_9SPHN</name>
<dbReference type="SUPFAM" id="SSF103025">
    <property type="entry name" value="Folate-binding domain"/>
    <property type="match status" value="1"/>
</dbReference>
<evidence type="ECO:0000256" key="6">
    <source>
        <dbReference type="ARBA" id="ARBA00023134"/>
    </source>
</evidence>
<dbReference type="PANTHER" id="PTHR42714:SF2">
    <property type="entry name" value="TRNA MODIFICATION GTPASE GTPBP3, MITOCHONDRIAL"/>
    <property type="match status" value="1"/>
</dbReference>
<comment type="cofactor">
    <cofactor evidence="7">
        <name>K(+)</name>
        <dbReference type="ChEBI" id="CHEBI:29103"/>
    </cofactor>
    <text evidence="7">Binds 1 potassium ion per subunit.</text>
</comment>
<dbReference type="InterPro" id="IPR027368">
    <property type="entry name" value="MnmE_dom2"/>
</dbReference>
<comment type="similarity">
    <text evidence="1 7">Belongs to the TRAFAC class TrmE-Era-EngA-EngB-Septin-like GTPase superfamily. TrmE GTPase family.</text>
</comment>
<dbReference type="EMBL" id="WTZA01000001">
    <property type="protein sequence ID" value="MXO75433.1"/>
    <property type="molecule type" value="Genomic_DNA"/>
</dbReference>
<evidence type="ECO:0000256" key="4">
    <source>
        <dbReference type="ARBA" id="ARBA00022801"/>
    </source>
</evidence>
<evidence type="ECO:0000259" key="8">
    <source>
        <dbReference type="PROSITE" id="PS51709"/>
    </source>
</evidence>
<comment type="subunit">
    <text evidence="7">Homodimer. Heterotetramer of two MnmE and two MnmG subunits.</text>
</comment>
<dbReference type="InterPro" id="IPR018948">
    <property type="entry name" value="GTP-bd_TrmE_N"/>
</dbReference>
<proteinExistence type="inferred from homology"/>
<evidence type="ECO:0000256" key="7">
    <source>
        <dbReference type="HAMAP-Rule" id="MF_00379"/>
    </source>
</evidence>
<dbReference type="NCBIfam" id="NF003661">
    <property type="entry name" value="PRK05291.1-3"/>
    <property type="match status" value="1"/>
</dbReference>
<reference evidence="9 10" key="1">
    <citation type="submission" date="2019-12" db="EMBL/GenBank/DDBJ databases">
        <title>Genomic-based taxomic classification of the family Erythrobacteraceae.</title>
        <authorList>
            <person name="Xu L."/>
        </authorList>
    </citation>
    <scope>NUCLEOTIDE SEQUENCE [LARGE SCALE GENOMIC DNA]</scope>
    <source>
        <strain evidence="9 10">100921-2</strain>
    </source>
</reference>
<dbReference type="CDD" id="cd14858">
    <property type="entry name" value="TrmE_N"/>
    <property type="match status" value="1"/>
</dbReference>
<dbReference type="GO" id="GO:0002098">
    <property type="term" value="P:tRNA wobble uridine modification"/>
    <property type="evidence" value="ECO:0007669"/>
    <property type="project" value="TreeGrafter"/>
</dbReference>
<dbReference type="PROSITE" id="PS51709">
    <property type="entry name" value="G_TRME"/>
    <property type="match status" value="1"/>
</dbReference>
<dbReference type="NCBIfam" id="TIGR00231">
    <property type="entry name" value="small_GTP"/>
    <property type="match status" value="1"/>
</dbReference>
<dbReference type="AlphaFoldDB" id="A0A6I4TEE4"/>
<comment type="caution">
    <text evidence="7">Lacks conserved residue(s) required for the propagation of feature annotation.</text>
</comment>
<feature type="binding site" evidence="7">
    <location>
        <begin position="241"/>
        <end position="247"/>
    </location>
    <ligand>
        <name>GTP</name>
        <dbReference type="ChEBI" id="CHEBI:37565"/>
    </ligand>
</feature>
<evidence type="ECO:0000256" key="1">
    <source>
        <dbReference type="ARBA" id="ARBA00011043"/>
    </source>
</evidence>
<feature type="binding site" evidence="7">
    <location>
        <position position="222"/>
    </location>
    <ligand>
        <name>K(+)</name>
        <dbReference type="ChEBI" id="CHEBI:29103"/>
    </ligand>
</feature>
<dbReference type="HAMAP" id="MF_00379">
    <property type="entry name" value="GTPase_MnmE"/>
    <property type="match status" value="1"/>
</dbReference>
<dbReference type="RefSeq" id="WP_160611073.1">
    <property type="nucleotide sequence ID" value="NZ_WTZA01000001.1"/>
</dbReference>
<feature type="binding site" evidence="7">
    <location>
        <begin position="222"/>
        <end position="227"/>
    </location>
    <ligand>
        <name>GTP</name>
        <dbReference type="ChEBI" id="CHEBI:37565"/>
    </ligand>
</feature>
<evidence type="ECO:0000313" key="10">
    <source>
        <dbReference type="Proteomes" id="UP000439522"/>
    </source>
</evidence>
<dbReference type="InterPro" id="IPR025867">
    <property type="entry name" value="MnmE_helical"/>
</dbReference>
<accession>A0A6I4TEE4</accession>
<dbReference type="SUPFAM" id="SSF116878">
    <property type="entry name" value="TrmE connector domain"/>
    <property type="match status" value="1"/>
</dbReference>
<evidence type="ECO:0000256" key="5">
    <source>
        <dbReference type="ARBA" id="ARBA00022958"/>
    </source>
</evidence>
<gene>
    <name evidence="7 9" type="primary">mnmE</name>
    <name evidence="7" type="synonym">trmE</name>
    <name evidence="9" type="ORF">GRI40_09425</name>
</gene>